<dbReference type="FunFam" id="3.40.50.10810:FF:000005">
    <property type="entry name" value="Photoperiod-independent early flowering 1"/>
    <property type="match status" value="1"/>
</dbReference>
<evidence type="ECO:0000256" key="4">
    <source>
        <dbReference type="ARBA" id="ARBA00012551"/>
    </source>
</evidence>
<dbReference type="OrthoDB" id="372624at2759"/>
<keyword evidence="6" id="KW-0378">Hydrolase</keyword>
<feature type="region of interest" description="Disordered" evidence="19">
    <location>
        <begin position="1506"/>
        <end position="1554"/>
    </location>
</feature>
<evidence type="ECO:0000256" key="5">
    <source>
        <dbReference type="ARBA" id="ARBA00022741"/>
    </source>
</evidence>
<dbReference type="PROSITE" id="PS51194">
    <property type="entry name" value="HELICASE_CTER"/>
    <property type="match status" value="1"/>
</dbReference>
<keyword evidence="11" id="KW-0238">DNA-binding</keyword>
<dbReference type="CDD" id="cd18793">
    <property type="entry name" value="SF2_C_SNF"/>
    <property type="match status" value="1"/>
</dbReference>
<dbReference type="Proteomes" id="UP000242525">
    <property type="component" value="Unassembled WGS sequence"/>
</dbReference>
<evidence type="ECO:0000256" key="1">
    <source>
        <dbReference type="ARBA" id="ARBA00004123"/>
    </source>
</evidence>
<evidence type="ECO:0000256" key="9">
    <source>
        <dbReference type="ARBA" id="ARBA00022853"/>
    </source>
</evidence>
<evidence type="ECO:0000259" key="20">
    <source>
        <dbReference type="PROSITE" id="PS51192"/>
    </source>
</evidence>
<feature type="region of interest" description="Disordered" evidence="19">
    <location>
        <begin position="549"/>
        <end position="687"/>
    </location>
</feature>
<comment type="similarity">
    <text evidence="2">Belongs to the SNF2/RAD54 helicase family. SWR1 subfamily.</text>
</comment>
<feature type="compositionally biased region" description="Basic and acidic residues" evidence="19">
    <location>
        <begin position="84"/>
        <end position="98"/>
    </location>
</feature>
<feature type="compositionally biased region" description="Acidic residues" evidence="19">
    <location>
        <begin position="643"/>
        <end position="661"/>
    </location>
</feature>
<dbReference type="Gene3D" id="3.40.50.10810">
    <property type="entry name" value="Tandem AAA-ATPase domain"/>
    <property type="match status" value="1"/>
</dbReference>
<accession>A0A0J9X4J6</accession>
<dbReference type="InterPro" id="IPR001650">
    <property type="entry name" value="Helicase_C-like"/>
</dbReference>
<comment type="subunit">
    <text evidence="3">Component of the SWR1 chromatin-remodeling complex.</text>
</comment>
<evidence type="ECO:0000256" key="2">
    <source>
        <dbReference type="ARBA" id="ARBA00009220"/>
    </source>
</evidence>
<evidence type="ECO:0000256" key="12">
    <source>
        <dbReference type="ARBA" id="ARBA00023159"/>
    </source>
</evidence>
<dbReference type="InterPro" id="IPR014001">
    <property type="entry name" value="Helicase_ATP-bd"/>
</dbReference>
<dbReference type="Pfam" id="PF07529">
    <property type="entry name" value="HSA"/>
    <property type="match status" value="1"/>
</dbReference>
<feature type="compositionally biased region" description="Acidic residues" evidence="19">
    <location>
        <begin position="1545"/>
        <end position="1554"/>
    </location>
</feature>
<dbReference type="GO" id="GO:0006338">
    <property type="term" value="P:chromatin remodeling"/>
    <property type="evidence" value="ECO:0007669"/>
    <property type="project" value="TreeGrafter"/>
</dbReference>
<dbReference type="SMART" id="SM00573">
    <property type="entry name" value="HSA"/>
    <property type="match status" value="1"/>
</dbReference>
<protein>
    <recommendedName>
        <fullName evidence="16">Helicase SWR1</fullName>
        <ecNumber evidence="4">3.6.4.12</ecNumber>
    </recommendedName>
    <alternativeName>
        <fullName evidence="18">Helicase swr1</fullName>
    </alternativeName>
</protein>
<comment type="caution">
    <text evidence="23">The sequence shown here is derived from an EMBL/GenBank/DDBJ whole genome shotgun (WGS) entry which is preliminary data.</text>
</comment>
<evidence type="ECO:0000256" key="17">
    <source>
        <dbReference type="ARBA" id="ARBA00047995"/>
    </source>
</evidence>
<dbReference type="GO" id="GO:0000812">
    <property type="term" value="C:Swr1 complex"/>
    <property type="evidence" value="ECO:0007669"/>
    <property type="project" value="TreeGrafter"/>
</dbReference>
<dbReference type="EMBL" id="CCBN010000003">
    <property type="protein sequence ID" value="CDO52355.1"/>
    <property type="molecule type" value="Genomic_DNA"/>
</dbReference>
<feature type="domain" description="Helicase C-terminal" evidence="21">
    <location>
        <begin position="1290"/>
        <end position="1443"/>
    </location>
</feature>
<evidence type="ECO:0000256" key="13">
    <source>
        <dbReference type="ARBA" id="ARBA00023163"/>
    </source>
</evidence>
<dbReference type="Pfam" id="PF00176">
    <property type="entry name" value="SNF2-rel_dom"/>
    <property type="match status" value="1"/>
</dbReference>
<gene>
    <name evidence="23" type="ORF">BN980_GECA03s00582g</name>
</gene>
<keyword evidence="7" id="KW-0347">Helicase</keyword>
<reference evidence="23" key="1">
    <citation type="submission" date="2014-03" db="EMBL/GenBank/DDBJ databases">
        <authorList>
            <person name="Casaregola S."/>
        </authorList>
    </citation>
    <scope>NUCLEOTIDE SEQUENCE [LARGE SCALE GENOMIC DNA]</scope>
    <source>
        <strain evidence="23">CLIB 918</strain>
    </source>
</reference>
<feature type="compositionally biased region" description="Basic and acidic residues" evidence="19">
    <location>
        <begin position="588"/>
        <end position="599"/>
    </location>
</feature>
<evidence type="ECO:0000256" key="3">
    <source>
        <dbReference type="ARBA" id="ARBA00011826"/>
    </source>
</evidence>
<evidence type="ECO:0000256" key="14">
    <source>
        <dbReference type="ARBA" id="ARBA00023242"/>
    </source>
</evidence>
<dbReference type="STRING" id="1173061.A0A0J9X4J6"/>
<dbReference type="SMART" id="SM00487">
    <property type="entry name" value="DEXDc"/>
    <property type="match status" value="1"/>
</dbReference>
<keyword evidence="14" id="KW-0539">Nucleus</keyword>
<evidence type="ECO:0000256" key="11">
    <source>
        <dbReference type="ARBA" id="ARBA00023125"/>
    </source>
</evidence>
<feature type="compositionally biased region" description="Polar residues" evidence="19">
    <location>
        <begin position="1"/>
        <end position="16"/>
    </location>
</feature>
<dbReference type="InterPro" id="IPR027417">
    <property type="entry name" value="P-loop_NTPase"/>
</dbReference>
<proteinExistence type="inferred from homology"/>
<dbReference type="InterPro" id="IPR000330">
    <property type="entry name" value="SNF2_N"/>
</dbReference>
<dbReference type="GO" id="GO:0003678">
    <property type="term" value="F:DNA helicase activity"/>
    <property type="evidence" value="ECO:0007669"/>
    <property type="project" value="UniProtKB-EC"/>
</dbReference>
<feature type="compositionally biased region" description="Basic residues" evidence="19">
    <location>
        <begin position="275"/>
        <end position="289"/>
    </location>
</feature>
<evidence type="ECO:0000259" key="22">
    <source>
        <dbReference type="PROSITE" id="PS51204"/>
    </source>
</evidence>
<name>A0A0J9X4J6_GEOCN</name>
<evidence type="ECO:0000313" key="23">
    <source>
        <dbReference type="EMBL" id="CDO52355.1"/>
    </source>
</evidence>
<dbReference type="PANTHER" id="PTHR45685:SF1">
    <property type="entry name" value="HELICASE SRCAP"/>
    <property type="match status" value="1"/>
</dbReference>
<dbReference type="GO" id="GO:0042393">
    <property type="term" value="F:histone binding"/>
    <property type="evidence" value="ECO:0007669"/>
    <property type="project" value="TreeGrafter"/>
</dbReference>
<evidence type="ECO:0000256" key="10">
    <source>
        <dbReference type="ARBA" id="ARBA00023015"/>
    </source>
</evidence>
<feature type="compositionally biased region" description="Acidic residues" evidence="19">
    <location>
        <begin position="677"/>
        <end position="687"/>
    </location>
</feature>
<feature type="compositionally biased region" description="Polar residues" evidence="19">
    <location>
        <begin position="70"/>
        <end position="83"/>
    </location>
</feature>
<dbReference type="GO" id="GO:0005524">
    <property type="term" value="F:ATP binding"/>
    <property type="evidence" value="ECO:0007669"/>
    <property type="project" value="UniProtKB-KW"/>
</dbReference>
<dbReference type="InterPro" id="IPR038718">
    <property type="entry name" value="SNF2-like_sf"/>
</dbReference>
<dbReference type="EC" id="3.6.4.12" evidence="4"/>
<feature type="region of interest" description="Disordered" evidence="19">
    <location>
        <begin position="1"/>
        <end position="132"/>
    </location>
</feature>
<feature type="compositionally biased region" description="Low complexity" evidence="19">
    <location>
        <begin position="1520"/>
        <end position="1531"/>
    </location>
</feature>
<evidence type="ECO:0000256" key="16">
    <source>
        <dbReference type="ARBA" id="ARBA00040599"/>
    </source>
</evidence>
<feature type="compositionally biased region" description="Basic and acidic residues" evidence="19">
    <location>
        <begin position="123"/>
        <end position="132"/>
    </location>
</feature>
<dbReference type="InterPro" id="IPR014012">
    <property type="entry name" value="HSA_dom"/>
</dbReference>
<keyword evidence="5" id="KW-0547">Nucleotide-binding</keyword>
<dbReference type="SMART" id="SM00490">
    <property type="entry name" value="HELICc"/>
    <property type="match status" value="1"/>
</dbReference>
<feature type="compositionally biased region" description="Low complexity" evidence="19">
    <location>
        <begin position="227"/>
        <end position="254"/>
    </location>
</feature>
<evidence type="ECO:0000256" key="6">
    <source>
        <dbReference type="ARBA" id="ARBA00022801"/>
    </source>
</evidence>
<feature type="domain" description="Helicase ATP-binding" evidence="20">
    <location>
        <begin position="751"/>
        <end position="916"/>
    </location>
</feature>
<dbReference type="FunFam" id="3.40.50.300:FF:000655">
    <property type="entry name" value="Protein PHOTOPERIOD-INDEPENDENT EARLY FLOWERING 1"/>
    <property type="match status" value="1"/>
</dbReference>
<dbReference type="GO" id="GO:0016887">
    <property type="term" value="F:ATP hydrolysis activity"/>
    <property type="evidence" value="ECO:0007669"/>
    <property type="project" value="TreeGrafter"/>
</dbReference>
<organism evidence="23 24">
    <name type="scientific">Geotrichum candidum</name>
    <name type="common">Oospora lactis</name>
    <name type="synonym">Dipodascus geotrichum</name>
    <dbReference type="NCBI Taxonomy" id="1173061"/>
    <lineage>
        <taxon>Eukaryota</taxon>
        <taxon>Fungi</taxon>
        <taxon>Dikarya</taxon>
        <taxon>Ascomycota</taxon>
        <taxon>Saccharomycotina</taxon>
        <taxon>Dipodascomycetes</taxon>
        <taxon>Dipodascales</taxon>
        <taxon>Dipodascaceae</taxon>
        <taxon>Geotrichum</taxon>
    </lineage>
</organism>
<comment type="function">
    <text evidence="15">Catalytic component of the SWR1 complex which mediates the ATP-dependent exchange of histone H2A for the H2A variant HZT1 leading to transcriptional regulation of selected genes by chromatin remodeling.</text>
</comment>
<dbReference type="Gene3D" id="1.20.120.850">
    <property type="entry name" value="SWI2/SNF2 ATPases, N-terminal domain"/>
    <property type="match status" value="1"/>
</dbReference>
<comment type="catalytic activity">
    <reaction evidence="17">
        <text>ATP + H2O = ADP + phosphate + H(+)</text>
        <dbReference type="Rhea" id="RHEA:13065"/>
        <dbReference type="ChEBI" id="CHEBI:15377"/>
        <dbReference type="ChEBI" id="CHEBI:15378"/>
        <dbReference type="ChEBI" id="CHEBI:30616"/>
        <dbReference type="ChEBI" id="CHEBI:43474"/>
        <dbReference type="ChEBI" id="CHEBI:456216"/>
        <dbReference type="EC" id="3.6.4.12"/>
    </reaction>
</comment>
<evidence type="ECO:0000256" key="8">
    <source>
        <dbReference type="ARBA" id="ARBA00022840"/>
    </source>
</evidence>
<evidence type="ECO:0000256" key="19">
    <source>
        <dbReference type="SAM" id="MobiDB-lite"/>
    </source>
</evidence>
<keyword evidence="9" id="KW-0156">Chromatin regulator</keyword>
<keyword evidence="12" id="KW-0010">Activator</keyword>
<dbReference type="GO" id="GO:0003677">
    <property type="term" value="F:DNA binding"/>
    <property type="evidence" value="ECO:0007669"/>
    <property type="project" value="UniProtKB-KW"/>
</dbReference>
<dbReference type="CDD" id="cd18003">
    <property type="entry name" value="DEXQc_SRCAP"/>
    <property type="match status" value="1"/>
</dbReference>
<evidence type="ECO:0000256" key="7">
    <source>
        <dbReference type="ARBA" id="ARBA00022806"/>
    </source>
</evidence>
<dbReference type="InterPro" id="IPR050520">
    <property type="entry name" value="INO80/SWR1_helicase"/>
</dbReference>
<evidence type="ECO:0000259" key="21">
    <source>
        <dbReference type="PROSITE" id="PS51194"/>
    </source>
</evidence>
<dbReference type="Pfam" id="PF00271">
    <property type="entry name" value="Helicase_C"/>
    <property type="match status" value="1"/>
</dbReference>
<keyword evidence="8" id="KW-0067">ATP-binding</keyword>
<evidence type="ECO:0000313" key="24">
    <source>
        <dbReference type="Proteomes" id="UP000242525"/>
    </source>
</evidence>
<feature type="compositionally biased region" description="Acidic residues" evidence="19">
    <location>
        <begin position="616"/>
        <end position="636"/>
    </location>
</feature>
<feature type="domain" description="HSA" evidence="22">
    <location>
        <begin position="425"/>
        <end position="497"/>
    </location>
</feature>
<feature type="compositionally biased region" description="Acidic residues" evidence="19">
    <location>
        <begin position="558"/>
        <end position="568"/>
    </location>
</feature>
<dbReference type="Gene3D" id="3.40.50.300">
    <property type="entry name" value="P-loop containing nucleotide triphosphate hydrolases"/>
    <property type="match status" value="1"/>
</dbReference>
<dbReference type="PROSITE" id="PS51204">
    <property type="entry name" value="HSA"/>
    <property type="match status" value="1"/>
</dbReference>
<evidence type="ECO:0000256" key="15">
    <source>
        <dbReference type="ARBA" id="ARBA00037570"/>
    </source>
</evidence>
<dbReference type="InterPro" id="IPR002464">
    <property type="entry name" value="DNA/RNA_helicase_DEAH_CS"/>
</dbReference>
<keyword evidence="13" id="KW-0804">Transcription</keyword>
<sequence>MPTASRSTKRSNSNGTAEPANSVVATPDHNGESPNSPTKRDISTEVPNDAIVKKRKIDPPPPPLRRSRRAATNVNYSHSGLVSRQKDPNATRSSKEKQQTSLKANVDATPDDTNPQDSIQLNNKDEPSEPKTLEQLRSEAIEQRREQLTKILERSDDNVRLLFHLEKFVSLIGYDIQQARNDHSNVFNEYKIPYDLWSKVSSNGKGGRVRSTRRQINLQKVALHIDTPSPSQSPAPTATASTTALASSSTTDAPNNKSKNLRTHKTPTPEPRLRTTSKQRPNKSKRKPTRGNQTGGKTLPLSRNSKRYEAGDDEEEEIKEEKEIYDEKGFKDEEEEFVITGPVPKLKLKFSDPEPTITHPTHVTGQIYGSLDNLLDSFVALDDYVTESDRDKYVSDQIELRKKIQKLKDSGVYDLYDGVTSAELKKGFADPPHEFTHRDHLLSQSTFFAKLMADERRAHLSRSKKIAGMIDLYFKRLSGAEEKERKRETQRIKQLARKTALEVMKRWKLAEKVVQQRNAKKLEDQQRQAGKQKLDMILEHSAQLLEARVTTKESGQVETDDVTSDVDMSDQQSVHSNESESETEPAEDDSKLTVEELRKKYSALPDIEMKWHGSSDSDDNNEKDDEDDEDDEDEESDHSTVMDSEEDESESDSDDEEEIEDGPGLSALFGTATSADLPDDEEDDKDVELEDIEEVPKQTVESVKEESESLSSEAVVDAIEENKAIAVKTPVPFLLRGTLREYQHFGLDWLAGLYNNNTNGILADEMGLGKTIQTISLISYLACEKQVWGPHLIVVPTSVMLNWEMEFKRFAPGFKVLTYYGNPMQRKEKRRGWNKEDTWHVCITSYQLVLQDQNAFKRKKWHYLILDEAHNIKNFRSQRWQSLLNFNTQHRLLLTGTPLQNNLVELWSLLYFLMPSSRASESMPEGFANLRNFQEWFSRPVEKMVEGGDYVDEEVKSTVAKLHVILRPYLLRRLKADVEKQMPAKYEHIVYCKLSKRQRYLYDDFMSRAQTRETLASGNFLSIINCLMQLRKVCNHPDLFEVRPIVTSLAIEKSVSTEYEEKDRVVRKLLLDEPIDRLNLDFLNLQFTQNDFTLTQSSAISCKQWIADEHQEGEDNVLGQMMKELRNNIAKSGAVKPDFSTINGHSEYMAYLEQEAALTQLQTVVYQSKNKCERTPVYGRDLIHQLTIVKDETREKTVKGYNWAHSEILSRMKLNYAERELYMSDIIEKFSFVTPKAVCLNMAHQVLGPVDDLGLEAVRELRSQSMFHHSQVKLSIAFPDKRLLQYDCGKLQRLAVLLQELIAGGHRALIFTQMTRVLDVLERFLNLHGLRYLRLDGATKIEQRQILTERFNQDTRIPIFILSTRSGGLGINLTGADTVIFYDSDWNPSMDKQCQDRCHRIGQTRDVHIYRLVSEYTIESNILKKAQQKQILDNVVIQEGEFTTDYFNKLSVRDMLGDEVAGADLIGEESIELGGKNLEKALAQAEDADDAAAAAVAMREVNNIDAEDFVEDERQRKSRTATPTASATPKPDQGAGTMEPVATEEMAEYDEDDLDDVGHVDDYMIRFIEGGYYWD</sequence>
<feature type="compositionally biased region" description="Polar residues" evidence="19">
    <location>
        <begin position="111"/>
        <end position="122"/>
    </location>
</feature>
<dbReference type="SUPFAM" id="SSF52540">
    <property type="entry name" value="P-loop containing nucleoside triphosphate hydrolases"/>
    <property type="match status" value="2"/>
</dbReference>
<keyword evidence="24" id="KW-1185">Reference proteome</keyword>
<feature type="region of interest" description="Disordered" evidence="19">
    <location>
        <begin position="224"/>
        <end position="318"/>
    </location>
</feature>
<dbReference type="PROSITE" id="PS00690">
    <property type="entry name" value="DEAH_ATP_HELICASE"/>
    <property type="match status" value="1"/>
</dbReference>
<evidence type="ECO:0000256" key="18">
    <source>
        <dbReference type="ARBA" id="ARBA00074297"/>
    </source>
</evidence>
<comment type="subcellular location">
    <subcellularLocation>
        <location evidence="1">Nucleus</location>
    </subcellularLocation>
</comment>
<dbReference type="PROSITE" id="PS51192">
    <property type="entry name" value="HELICASE_ATP_BIND_1"/>
    <property type="match status" value="1"/>
</dbReference>
<dbReference type="PANTHER" id="PTHR45685">
    <property type="entry name" value="HELICASE SRCAP-RELATED"/>
    <property type="match status" value="1"/>
</dbReference>
<dbReference type="InterPro" id="IPR049730">
    <property type="entry name" value="SNF2/RAD54-like_C"/>
</dbReference>
<keyword evidence="10" id="KW-0805">Transcription regulation</keyword>